<proteinExistence type="predicted"/>
<dbReference type="AlphaFoldDB" id="A0A8H6Y6Z3"/>
<feature type="chain" id="PRO_5034586062" description="Fruit-body specific protein a" evidence="2">
    <location>
        <begin position="20"/>
        <end position="478"/>
    </location>
</feature>
<dbReference type="PANTHER" id="PTHR36578:SF1">
    <property type="entry name" value="APPLE DOMAIN-CONTAINING PROTEIN"/>
    <property type="match status" value="1"/>
</dbReference>
<comment type="caution">
    <text evidence="3">The sequence shown here is derived from an EMBL/GenBank/DDBJ whole genome shotgun (WGS) entry which is preliminary data.</text>
</comment>
<dbReference type="Proteomes" id="UP000620124">
    <property type="component" value="Unassembled WGS sequence"/>
</dbReference>
<evidence type="ECO:0000256" key="1">
    <source>
        <dbReference type="SAM" id="MobiDB-lite"/>
    </source>
</evidence>
<evidence type="ECO:0008006" key="5">
    <source>
        <dbReference type="Google" id="ProtNLM"/>
    </source>
</evidence>
<feature type="region of interest" description="Disordered" evidence="1">
    <location>
        <begin position="56"/>
        <end position="76"/>
    </location>
</feature>
<protein>
    <recommendedName>
        <fullName evidence="5">Fruit-body specific protein a</fullName>
    </recommendedName>
</protein>
<evidence type="ECO:0000313" key="3">
    <source>
        <dbReference type="EMBL" id="KAF7354383.1"/>
    </source>
</evidence>
<feature type="signal peptide" evidence="2">
    <location>
        <begin position="1"/>
        <end position="19"/>
    </location>
</feature>
<evidence type="ECO:0000256" key="2">
    <source>
        <dbReference type="SAM" id="SignalP"/>
    </source>
</evidence>
<gene>
    <name evidence="3" type="ORF">MVEN_01127100</name>
</gene>
<name>A0A8H6Y6Z3_9AGAR</name>
<sequence length="478" mass="50600">MPSPSRFLALAALLASATALVPPGRKGVPNAPVPDNTTAPTPDNALIVHTASQVYQKSGPSVDAPPNASIPPTTVTAVDGTLTNTTVADAGSSRRRDAGRLGKRDSGFEKLFDGLPVGQHDASIEGTAYLTYTVVNNATYNVQACLDWCAGINGCVFVNVFYEFNNYLLDFVFSEKSNLKCAAYGDIHTAAEKTNFGGQASYPPGTQCFPFLVGNETIPLTYITQSSGWGLDSLVDPTTPDGYEPVFGPTGGANNAPGYMGFAFIDKYDVDACAQLCNTRGVDPIGGGCAYFNIWRAVVDGLPTTYTCSMYYLVADESTAVNFGQGDLVVTFSRGYSRISVLPDGGFEGYNGCTDFCFTASYSNWIGTSPPSGNWDATIFFYKPSGRSPPAKKLSTIVGTNYVIQVFFLSSFSGAQLEANAKVDILWNGVRVGGTSGFTPAWTFVEAPAVGTGNDTLSFVGGSVLAWTFIDDVFVYAA</sequence>
<organism evidence="3 4">
    <name type="scientific">Mycena venus</name>
    <dbReference type="NCBI Taxonomy" id="2733690"/>
    <lineage>
        <taxon>Eukaryota</taxon>
        <taxon>Fungi</taxon>
        <taxon>Dikarya</taxon>
        <taxon>Basidiomycota</taxon>
        <taxon>Agaricomycotina</taxon>
        <taxon>Agaricomycetes</taxon>
        <taxon>Agaricomycetidae</taxon>
        <taxon>Agaricales</taxon>
        <taxon>Marasmiineae</taxon>
        <taxon>Mycenaceae</taxon>
        <taxon>Mycena</taxon>
    </lineage>
</organism>
<feature type="region of interest" description="Disordered" evidence="1">
    <location>
        <begin position="22"/>
        <end position="42"/>
    </location>
</feature>
<evidence type="ECO:0000313" key="4">
    <source>
        <dbReference type="Proteomes" id="UP000620124"/>
    </source>
</evidence>
<dbReference type="PANTHER" id="PTHR36578">
    <property type="entry name" value="CHROMOSOME 15, WHOLE GENOME SHOTGUN SEQUENCE"/>
    <property type="match status" value="1"/>
</dbReference>
<dbReference type="EMBL" id="JACAZI010000008">
    <property type="protein sequence ID" value="KAF7354383.1"/>
    <property type="molecule type" value="Genomic_DNA"/>
</dbReference>
<reference evidence="3" key="1">
    <citation type="submission" date="2020-05" db="EMBL/GenBank/DDBJ databases">
        <title>Mycena genomes resolve the evolution of fungal bioluminescence.</title>
        <authorList>
            <person name="Tsai I.J."/>
        </authorList>
    </citation>
    <scope>NUCLEOTIDE SEQUENCE</scope>
    <source>
        <strain evidence="3">CCC161011</strain>
    </source>
</reference>
<keyword evidence="4" id="KW-1185">Reference proteome</keyword>
<keyword evidence="2" id="KW-0732">Signal</keyword>
<dbReference type="OrthoDB" id="271448at2759"/>
<accession>A0A8H6Y6Z3</accession>